<accession>A0A5P2QUL0</accession>
<evidence type="ECO:0000313" key="2">
    <source>
        <dbReference type="EMBL" id="QEU09480.1"/>
    </source>
</evidence>
<dbReference type="PRINTS" id="PR00081">
    <property type="entry name" value="GDHRDH"/>
</dbReference>
<evidence type="ECO:0000313" key="3">
    <source>
        <dbReference type="Proteomes" id="UP000324507"/>
    </source>
</evidence>
<dbReference type="AlphaFoldDB" id="A0A5P2QUL0"/>
<evidence type="ECO:0000256" key="1">
    <source>
        <dbReference type="ARBA" id="ARBA00006484"/>
    </source>
</evidence>
<dbReference type="SUPFAM" id="SSF51735">
    <property type="entry name" value="NAD(P)-binding Rossmann-fold domains"/>
    <property type="match status" value="1"/>
</dbReference>
<dbReference type="PANTHER" id="PTHR42879">
    <property type="entry name" value="3-OXOACYL-(ACYL-CARRIER-PROTEIN) REDUCTASE"/>
    <property type="match status" value="1"/>
</dbReference>
<proteinExistence type="inferred from homology"/>
<dbReference type="Proteomes" id="UP000324507">
    <property type="component" value="Chromosome"/>
</dbReference>
<dbReference type="Pfam" id="PF13561">
    <property type="entry name" value="adh_short_C2"/>
    <property type="match status" value="1"/>
</dbReference>
<dbReference type="InterPro" id="IPR036291">
    <property type="entry name" value="NAD(P)-bd_dom_sf"/>
</dbReference>
<protein>
    <submittedName>
        <fullName evidence="2">SDR family oxidoreductase</fullName>
    </submittedName>
</protein>
<sequence>MSGTAPLSLVVGGSGGVGAAICSALASAGNDVALTYHGNRHRAEGVAATVRQAGQQASVHQLDAGDDTAVRELLDQIATRGLDTLVYAAGPLVSQIHLSRTTPDQMRAHLLQDALGFFNLCHFAIPHLRATRGSVVAVQSAAQFRWAPADGLSVVPKAAVHAVMKGIAKEEGRYGIRANGVALGIIEAGSHTALTERGDIDADYMRAAVKNIPLRTMGQARDVAEAVVWLASDRARYVTGQVIHVDGGYHL</sequence>
<dbReference type="RefSeq" id="WP_150351231.1">
    <property type="nucleotide sequence ID" value="NZ_CP038095.1"/>
</dbReference>
<name>A0A5P2QUL0_9RHOB</name>
<dbReference type="Gene3D" id="3.40.50.720">
    <property type="entry name" value="NAD(P)-binding Rossmann-like Domain"/>
    <property type="match status" value="1"/>
</dbReference>
<dbReference type="InterPro" id="IPR050259">
    <property type="entry name" value="SDR"/>
</dbReference>
<dbReference type="PANTHER" id="PTHR42879:SF2">
    <property type="entry name" value="3-OXOACYL-[ACYL-CARRIER-PROTEIN] REDUCTASE FABG"/>
    <property type="match status" value="1"/>
</dbReference>
<dbReference type="InterPro" id="IPR002347">
    <property type="entry name" value="SDR_fam"/>
</dbReference>
<dbReference type="EMBL" id="CP044081">
    <property type="protein sequence ID" value="QEU09480.1"/>
    <property type="molecule type" value="Genomic_DNA"/>
</dbReference>
<gene>
    <name evidence="2" type="ORF">FOB51_16540</name>
</gene>
<organism evidence="2 3">
    <name type="scientific">Paracoccus yeei</name>
    <dbReference type="NCBI Taxonomy" id="147645"/>
    <lineage>
        <taxon>Bacteria</taxon>
        <taxon>Pseudomonadati</taxon>
        <taxon>Pseudomonadota</taxon>
        <taxon>Alphaproteobacteria</taxon>
        <taxon>Rhodobacterales</taxon>
        <taxon>Paracoccaceae</taxon>
        <taxon>Paracoccus</taxon>
    </lineage>
</organism>
<comment type="similarity">
    <text evidence="1">Belongs to the short-chain dehydrogenases/reductases (SDR) family.</text>
</comment>
<reference evidence="2 3" key="1">
    <citation type="submission" date="2019-09" db="EMBL/GenBank/DDBJ databases">
        <title>FDA dAtabase for Regulatory Grade micrObial Sequences (FDA-ARGOS): Supporting development and validation of Infectious Disease Dx tests.</title>
        <authorList>
            <person name="Sciortino C."/>
            <person name="Tallon L."/>
            <person name="Sadzewicz L."/>
            <person name="Vavikolanu K."/>
            <person name="Mehta A."/>
            <person name="Aluvathingal J."/>
            <person name="Nadendla S."/>
            <person name="Nandy P."/>
            <person name="Geyer C."/>
            <person name="Yan Y."/>
            <person name="Sichtig H."/>
        </authorList>
    </citation>
    <scope>NUCLEOTIDE SEQUENCE [LARGE SCALE GENOMIC DNA]</scope>
    <source>
        <strain evidence="2 3">FDAARGOS_643</strain>
    </source>
</reference>